<evidence type="ECO:0000313" key="2">
    <source>
        <dbReference type="EMBL" id="QBK91549.1"/>
    </source>
</evidence>
<dbReference type="GO" id="GO:0004519">
    <property type="term" value="F:endonuclease activity"/>
    <property type="evidence" value="ECO:0007669"/>
    <property type="project" value="UniProtKB-KW"/>
</dbReference>
<sequence length="380" mass="43020">MKPLYEMMYCLAFIQIIDYERKYLIFIILKMGGTQSVQDQINKATGKIAALHTNITEIQKIIIAEADKLVDDITTLNYDNPEFCDQLGYHYVDRLKTHFPVKVLEGVSDRLQLGLVPQENDVMVTYKDQVCKNIVAFYKKKIFLIEQIKKELPICISMESEVFSDLSDKLQSEGINTEKWIDVYKKVQQFNKDIKYRYSQIENSVGKIRAVQTWPKLNLISKNVINLLQGTTGMCKRYKTDLLRFAQATPEKVIVPTAAKRLTKPLPTVPITKPLPAVPITKPLPAVPITKPLPAVPITKPLPTVPITKPIPALPPKKPQPSFNIGDIKTVSADFTSTERGTIDVKKRTQVEILTEVEDGWVKIKIPTGEEGYISAFFLS</sequence>
<proteinExistence type="predicted"/>
<keyword evidence="1" id="KW-0540">Nuclease</keyword>
<protein>
    <submittedName>
        <fullName evidence="1">HNH endonuclease</fullName>
    </submittedName>
    <submittedName>
        <fullName evidence="2">SH3 domain protein</fullName>
    </submittedName>
</protein>
<evidence type="ECO:0000313" key="1">
    <source>
        <dbReference type="EMBL" id="QBK91472.1"/>
    </source>
</evidence>
<dbReference type="EMBL" id="MK500539">
    <property type="protein sequence ID" value="QBK91472.1"/>
    <property type="molecule type" value="Genomic_DNA"/>
</dbReference>
<keyword evidence="1" id="KW-0255">Endonuclease</keyword>
<name>A0A481Z8W7_9VIRU</name>
<accession>A0A481Z8W7</accession>
<organism evidence="2">
    <name type="scientific">Pithovirus LCPAC302</name>
    <dbReference type="NCBI Taxonomy" id="2506593"/>
    <lineage>
        <taxon>Viruses</taxon>
        <taxon>Pithoviruses</taxon>
    </lineage>
</organism>
<dbReference type="InterPro" id="IPR036028">
    <property type="entry name" value="SH3-like_dom_sf"/>
</dbReference>
<dbReference type="Gene3D" id="2.30.30.40">
    <property type="entry name" value="SH3 Domains"/>
    <property type="match status" value="1"/>
</dbReference>
<dbReference type="SUPFAM" id="SSF50044">
    <property type="entry name" value="SH3-domain"/>
    <property type="match status" value="1"/>
</dbReference>
<reference evidence="2" key="1">
    <citation type="journal article" date="2019" name="MBio">
        <title>Virus Genomes from Deep Sea Sediments Expand the Ocean Megavirome and Support Independent Origins of Viral Gigantism.</title>
        <authorList>
            <person name="Backstrom D."/>
            <person name="Yutin N."/>
            <person name="Jorgensen S.L."/>
            <person name="Dharamshi J."/>
            <person name="Homa F."/>
            <person name="Zaremba-Niedwiedzka K."/>
            <person name="Spang A."/>
            <person name="Wolf Y.I."/>
            <person name="Koonin E.V."/>
            <person name="Ettema T.J."/>
        </authorList>
    </citation>
    <scope>NUCLEOTIDE SEQUENCE</scope>
</reference>
<gene>
    <name evidence="1" type="ORF">LCPAC302_00920</name>
    <name evidence="2" type="ORF">LCPAC302_01690</name>
</gene>
<keyword evidence="1" id="KW-0378">Hydrolase</keyword>
<dbReference type="EMBL" id="MK500545">
    <property type="protein sequence ID" value="QBK91549.1"/>
    <property type="molecule type" value="Genomic_DNA"/>
</dbReference>